<organism evidence="1">
    <name type="scientific">candidate division WS2 bacterium ADurb.Bin280</name>
    <dbReference type="NCBI Taxonomy" id="1852829"/>
    <lineage>
        <taxon>Bacteria</taxon>
        <taxon>candidate division WS2</taxon>
    </lineage>
</organism>
<dbReference type="SUPFAM" id="SSF52540">
    <property type="entry name" value="P-loop containing nucleoside triphosphate hydrolases"/>
    <property type="match status" value="1"/>
</dbReference>
<dbReference type="EMBL" id="MWBO01000010">
    <property type="protein sequence ID" value="OQA53103.1"/>
    <property type="molecule type" value="Genomic_DNA"/>
</dbReference>
<dbReference type="Gene3D" id="3.40.50.300">
    <property type="entry name" value="P-loop containing nucleotide triphosphate hydrolases"/>
    <property type="match status" value="1"/>
</dbReference>
<evidence type="ECO:0000313" key="1">
    <source>
        <dbReference type="EMBL" id="OQA53103.1"/>
    </source>
</evidence>
<dbReference type="Pfam" id="PF13177">
    <property type="entry name" value="DNA_pol3_delta2"/>
    <property type="match status" value="1"/>
</dbReference>
<gene>
    <name evidence="1" type="ORF">BWY43_00175</name>
</gene>
<accession>A0A1V5SFS7</accession>
<reference evidence="1" key="1">
    <citation type="submission" date="2017-02" db="EMBL/GenBank/DDBJ databases">
        <title>Delving into the versatile metabolic prowess of the omnipresent phylum Bacteroidetes.</title>
        <authorList>
            <person name="Nobu M.K."/>
            <person name="Mei R."/>
            <person name="Narihiro T."/>
            <person name="Kuroda K."/>
            <person name="Liu W.-T."/>
        </authorList>
    </citation>
    <scope>NUCLEOTIDE SEQUENCE</scope>
    <source>
        <strain evidence="1">ADurb.Bin280</strain>
    </source>
</reference>
<name>A0A1V5SFS7_9BACT</name>
<dbReference type="InterPro" id="IPR027417">
    <property type="entry name" value="P-loop_NTPase"/>
</dbReference>
<comment type="caution">
    <text evidence="1">The sequence shown here is derived from an EMBL/GenBank/DDBJ whole genome shotgun (WGS) entry which is preliminary data.</text>
</comment>
<proteinExistence type="predicted"/>
<sequence>MIIESGKSHLIINRSKKSDNELLKEIADSLSVSESDLIIFNSLEGVSDLRKKISSLLIKPHSSIYRILAILNGGNLSNEQANTLLKIFEEPPSYAIAIIFASNPSMVLPTIRSRCTYIDYKGNEDVCTDCVYVDLLNKSFSDYLKFISSLETDEIPDMLKNALECIKNQEGSQRDLRLFEDISKAYLRLCSSNSNAKLALESIYISNKARKKT</sequence>
<dbReference type="AlphaFoldDB" id="A0A1V5SFS7"/>
<protein>
    <submittedName>
        <fullName evidence="1">DNA polymerase III subunit delta</fullName>
    </submittedName>
</protein>
<dbReference type="Proteomes" id="UP000485367">
    <property type="component" value="Unassembled WGS sequence"/>
</dbReference>